<protein>
    <submittedName>
        <fullName evidence="1">Type I methionyl aminopeptidase</fullName>
    </submittedName>
</protein>
<dbReference type="GO" id="GO:0004177">
    <property type="term" value="F:aminopeptidase activity"/>
    <property type="evidence" value="ECO:0007669"/>
    <property type="project" value="UniProtKB-KW"/>
</dbReference>
<keyword evidence="1" id="KW-0031">Aminopeptidase</keyword>
<feature type="non-terminal residue" evidence="1">
    <location>
        <position position="40"/>
    </location>
</feature>
<evidence type="ECO:0000313" key="2">
    <source>
        <dbReference type="Proteomes" id="UP000266634"/>
    </source>
</evidence>
<dbReference type="EMBL" id="QWEA01000009">
    <property type="protein sequence ID" value="RIJ44946.1"/>
    <property type="molecule type" value="Genomic_DNA"/>
</dbReference>
<gene>
    <name evidence="1" type="ORF">DZF93_00985</name>
</gene>
<comment type="caution">
    <text evidence="1">The sequence shown here is derived from an EMBL/GenBank/DDBJ whole genome shotgun (WGS) entry which is preliminary data.</text>
</comment>
<name>A0A399SLN7_9MICO</name>
<accession>A0A399SLN7</accession>
<reference evidence="1 2" key="1">
    <citation type="submission" date="2018-08" db="EMBL/GenBank/DDBJ databases">
        <title>Genome Sequence of Clavibacter michiganensis Subspecies type strains, and the Atypical Peach-Colored Strains Isolated from Tomato.</title>
        <authorList>
            <person name="Osdaghi E."/>
            <person name="Portier P."/>
            <person name="Briand M."/>
            <person name="Jacques M.-A."/>
        </authorList>
    </citation>
    <scope>NUCLEOTIDE SEQUENCE [LARGE SCALE GENOMIC DNA]</scope>
    <source>
        <strain evidence="1 2">CFBP 6488</strain>
    </source>
</reference>
<keyword evidence="1" id="KW-0645">Protease</keyword>
<organism evidence="1 2">
    <name type="scientific">Clavibacter michiganensis subsp. insidiosus</name>
    <dbReference type="NCBI Taxonomy" id="33014"/>
    <lineage>
        <taxon>Bacteria</taxon>
        <taxon>Bacillati</taxon>
        <taxon>Actinomycetota</taxon>
        <taxon>Actinomycetes</taxon>
        <taxon>Micrococcales</taxon>
        <taxon>Microbacteriaceae</taxon>
        <taxon>Clavibacter</taxon>
    </lineage>
</organism>
<proteinExistence type="predicted"/>
<keyword evidence="1" id="KW-0378">Hydrolase</keyword>
<dbReference type="Proteomes" id="UP000266634">
    <property type="component" value="Unassembled WGS sequence"/>
</dbReference>
<evidence type="ECO:0000313" key="1">
    <source>
        <dbReference type="EMBL" id="RIJ44946.1"/>
    </source>
</evidence>
<sequence>MGALRRTPGIYKSPDEIRRMVAPGLATAASLDAVRGLIAP</sequence>
<dbReference type="AlphaFoldDB" id="A0A399SLN7"/>